<keyword evidence="6" id="KW-1185">Reference proteome</keyword>
<dbReference type="InterPro" id="IPR004279">
    <property type="entry name" value="Perilipin"/>
</dbReference>
<sequence length="352" mass="37862">MALKNGNTLARIASIPLFNSAYQIAVFTYADIKGAHPVVGFFCGVAERSMSTVVGVAVMAATPVMQRLGVPIAAVNSYTLRGVDELEARFPILDQSVDEVVGNLRDSLATGMERLQASTAERVGRLTERASGVVEDVMGTAALGVNIVLNPSVIGQVLEPGAKAALSRLEQIANHYLPATEEEMRKQVPSLGGVKQSPESEQTYARRLQLVIAASARRANRRAWSYAEELWSLMCRALIQLLEFPVALRRRLHRVLVALTETGDSDPSPQPGFPQDPIPIRLVQRRQSSSGGTSSKASSDKHSVQDGSGHRSTPSPAQRGLPATLNRGPLAKKTRSPSPVAGRLWEGRDLSS</sequence>
<dbReference type="GO" id="GO:0019915">
    <property type="term" value="P:lipid storage"/>
    <property type="evidence" value="ECO:0007669"/>
    <property type="project" value="TreeGrafter"/>
</dbReference>
<comment type="subcellular location">
    <subcellularLocation>
        <location evidence="1">Lipid droplet</location>
    </subcellularLocation>
</comment>
<feature type="region of interest" description="Disordered" evidence="4">
    <location>
        <begin position="284"/>
        <end position="352"/>
    </location>
</feature>
<name>A0A4D9EGV4_9SAUR</name>
<dbReference type="GO" id="GO:0010890">
    <property type="term" value="P:positive regulation of triglyceride storage"/>
    <property type="evidence" value="ECO:0007669"/>
    <property type="project" value="TreeGrafter"/>
</dbReference>
<reference evidence="5 6" key="1">
    <citation type="submission" date="2019-04" db="EMBL/GenBank/DDBJ databases">
        <title>Draft genome of the big-headed turtle Platysternon megacephalum.</title>
        <authorList>
            <person name="Gong S."/>
        </authorList>
    </citation>
    <scope>NUCLEOTIDE SEQUENCE [LARGE SCALE GENOMIC DNA]</scope>
    <source>
        <strain evidence="5">DO16091913</strain>
        <tissue evidence="5">Muscle</tissue>
    </source>
</reference>
<evidence type="ECO:0000313" key="6">
    <source>
        <dbReference type="Proteomes" id="UP000297703"/>
    </source>
</evidence>
<dbReference type="OrthoDB" id="376826at2759"/>
<dbReference type="EMBL" id="QXTE01000095">
    <property type="protein sequence ID" value="TFK06622.1"/>
    <property type="molecule type" value="Genomic_DNA"/>
</dbReference>
<evidence type="ECO:0000256" key="1">
    <source>
        <dbReference type="ARBA" id="ARBA00004502"/>
    </source>
</evidence>
<dbReference type="GO" id="GO:0005829">
    <property type="term" value="C:cytosol"/>
    <property type="evidence" value="ECO:0007669"/>
    <property type="project" value="TreeGrafter"/>
</dbReference>
<proteinExistence type="inferred from homology"/>
<evidence type="ECO:0000256" key="3">
    <source>
        <dbReference type="ARBA" id="ARBA00022677"/>
    </source>
</evidence>
<feature type="compositionally biased region" description="Low complexity" evidence="4">
    <location>
        <begin position="288"/>
        <end position="297"/>
    </location>
</feature>
<dbReference type="STRING" id="55544.A0A4D9EGV4"/>
<evidence type="ECO:0000313" key="5">
    <source>
        <dbReference type="EMBL" id="TFK06622.1"/>
    </source>
</evidence>
<dbReference type="PANTHER" id="PTHR14024">
    <property type="entry name" value="PERILIPIN"/>
    <property type="match status" value="1"/>
</dbReference>
<evidence type="ECO:0000256" key="4">
    <source>
        <dbReference type="SAM" id="MobiDB-lite"/>
    </source>
</evidence>
<protein>
    <submittedName>
        <fullName evidence="5">Perilipin-2</fullName>
    </submittedName>
</protein>
<organism evidence="5 6">
    <name type="scientific">Platysternon megacephalum</name>
    <name type="common">big-headed turtle</name>
    <dbReference type="NCBI Taxonomy" id="55544"/>
    <lineage>
        <taxon>Eukaryota</taxon>
        <taxon>Metazoa</taxon>
        <taxon>Chordata</taxon>
        <taxon>Craniata</taxon>
        <taxon>Vertebrata</taxon>
        <taxon>Euteleostomi</taxon>
        <taxon>Archelosauria</taxon>
        <taxon>Testudinata</taxon>
        <taxon>Testudines</taxon>
        <taxon>Cryptodira</taxon>
        <taxon>Durocryptodira</taxon>
        <taxon>Testudinoidea</taxon>
        <taxon>Platysternidae</taxon>
        <taxon>Platysternon</taxon>
    </lineage>
</organism>
<accession>A0A4D9EGV4</accession>
<reference evidence="5 6" key="2">
    <citation type="submission" date="2019-04" db="EMBL/GenBank/DDBJ databases">
        <title>The genome sequence of big-headed turtle.</title>
        <authorList>
            <person name="Gong S."/>
        </authorList>
    </citation>
    <scope>NUCLEOTIDE SEQUENCE [LARGE SCALE GENOMIC DNA]</scope>
    <source>
        <strain evidence="5">DO16091913</strain>
        <tissue evidence="5">Muscle</tissue>
    </source>
</reference>
<dbReference type="GO" id="GO:0005811">
    <property type="term" value="C:lipid droplet"/>
    <property type="evidence" value="ECO:0007669"/>
    <property type="project" value="UniProtKB-SubCell"/>
</dbReference>
<comment type="caution">
    <text evidence="5">The sequence shown here is derived from an EMBL/GenBank/DDBJ whole genome shotgun (WGS) entry which is preliminary data.</text>
</comment>
<dbReference type="Pfam" id="PF03036">
    <property type="entry name" value="Perilipin"/>
    <property type="match status" value="1"/>
</dbReference>
<dbReference type="PANTHER" id="PTHR14024:SF54">
    <property type="entry name" value="PERILIPIN-2-LIKE"/>
    <property type="match status" value="1"/>
</dbReference>
<keyword evidence="3" id="KW-0551">Lipid droplet</keyword>
<evidence type="ECO:0000256" key="2">
    <source>
        <dbReference type="ARBA" id="ARBA00006311"/>
    </source>
</evidence>
<comment type="similarity">
    <text evidence="2">Belongs to the perilipin family.</text>
</comment>
<dbReference type="Proteomes" id="UP000297703">
    <property type="component" value="Unassembled WGS sequence"/>
</dbReference>
<gene>
    <name evidence="5" type="ORF">DR999_PMT10510</name>
</gene>
<dbReference type="AlphaFoldDB" id="A0A4D9EGV4"/>